<protein>
    <recommendedName>
        <fullName evidence="3">Polysaccharide pyruvyl transferase domain-containing protein</fullName>
    </recommendedName>
</protein>
<dbReference type="EMBL" id="CM000621">
    <property type="protein sequence ID" value="EEC45024.1"/>
    <property type="molecule type" value="Genomic_DNA"/>
</dbReference>
<proteinExistence type="predicted"/>
<dbReference type="AlphaFoldDB" id="B7G8C9"/>
<organism evidence="4 5">
    <name type="scientific">Phaeodactylum tricornutum (strain CCAP 1055/1)</name>
    <dbReference type="NCBI Taxonomy" id="556484"/>
    <lineage>
        <taxon>Eukaryota</taxon>
        <taxon>Sar</taxon>
        <taxon>Stramenopiles</taxon>
        <taxon>Ochrophyta</taxon>
        <taxon>Bacillariophyta</taxon>
        <taxon>Bacillariophyceae</taxon>
        <taxon>Bacillariophycidae</taxon>
        <taxon>Naviculales</taxon>
        <taxon>Phaeodactylaceae</taxon>
        <taxon>Phaeodactylum</taxon>
    </lineage>
</organism>
<dbReference type="InParanoid" id="B7G8C9"/>
<feature type="transmembrane region" description="Helical" evidence="2">
    <location>
        <begin position="74"/>
        <end position="95"/>
    </location>
</feature>
<evidence type="ECO:0000259" key="3">
    <source>
        <dbReference type="Pfam" id="PF04230"/>
    </source>
</evidence>
<dbReference type="HOGENOM" id="CLU_512408_0_0_1"/>
<dbReference type="Pfam" id="PF04230">
    <property type="entry name" value="PS_pyruv_trans"/>
    <property type="match status" value="1"/>
</dbReference>
<evidence type="ECO:0000313" key="4">
    <source>
        <dbReference type="EMBL" id="EEC45024.1"/>
    </source>
</evidence>
<feature type="compositionally biased region" description="Polar residues" evidence="1">
    <location>
        <begin position="1"/>
        <end position="13"/>
    </location>
</feature>
<dbReference type="KEGG" id="pti:PHATRDRAFT_48784"/>
<dbReference type="RefSeq" id="XP_002183324.1">
    <property type="nucleotide sequence ID" value="XM_002183288.1"/>
</dbReference>
<evidence type="ECO:0000313" key="5">
    <source>
        <dbReference type="Proteomes" id="UP000000759"/>
    </source>
</evidence>
<dbReference type="eggNOG" id="ENOG502S3FU">
    <property type="taxonomic scope" value="Eukaryota"/>
</dbReference>
<dbReference type="PaxDb" id="2850-Phatr48784"/>
<feature type="region of interest" description="Disordered" evidence="1">
    <location>
        <begin position="1"/>
        <end position="20"/>
    </location>
</feature>
<dbReference type="InterPro" id="IPR007345">
    <property type="entry name" value="Polysacch_pyruvyl_Trfase"/>
</dbReference>
<reference evidence="5" key="2">
    <citation type="submission" date="2008-08" db="EMBL/GenBank/DDBJ databases">
        <authorList>
            <consortium name="Diatom Consortium"/>
            <person name="Grigoriev I."/>
            <person name="Grimwood J."/>
            <person name="Kuo A."/>
            <person name="Otillar R.P."/>
            <person name="Salamov A."/>
            <person name="Detter J.C."/>
            <person name="Lindquist E."/>
            <person name="Shapiro H."/>
            <person name="Lucas S."/>
            <person name="Glavina del Rio T."/>
            <person name="Pitluck S."/>
            <person name="Rokhsar D."/>
            <person name="Bowler C."/>
        </authorList>
    </citation>
    <scope>GENOME REANNOTATION</scope>
    <source>
        <strain evidence="5">CCAP 1055/1</strain>
    </source>
</reference>
<feature type="domain" description="Polysaccharide pyruvyl transferase" evidence="3">
    <location>
        <begin position="194"/>
        <end position="481"/>
    </location>
</feature>
<gene>
    <name evidence="4" type="ORF">PHATRDRAFT_48784</name>
</gene>
<keyword evidence="5" id="KW-1185">Reference proteome</keyword>
<accession>B7G8C9</accession>
<name>B7G8C9_PHATC</name>
<evidence type="ECO:0000256" key="1">
    <source>
        <dbReference type="SAM" id="MobiDB-lite"/>
    </source>
</evidence>
<reference evidence="4 5" key="1">
    <citation type="journal article" date="2008" name="Nature">
        <title>The Phaeodactylum genome reveals the evolutionary history of diatom genomes.</title>
        <authorList>
            <person name="Bowler C."/>
            <person name="Allen A.E."/>
            <person name="Badger J.H."/>
            <person name="Grimwood J."/>
            <person name="Jabbari K."/>
            <person name="Kuo A."/>
            <person name="Maheswari U."/>
            <person name="Martens C."/>
            <person name="Maumus F."/>
            <person name="Otillar R.P."/>
            <person name="Rayko E."/>
            <person name="Salamov A."/>
            <person name="Vandepoele K."/>
            <person name="Beszteri B."/>
            <person name="Gruber A."/>
            <person name="Heijde M."/>
            <person name="Katinka M."/>
            <person name="Mock T."/>
            <person name="Valentin K."/>
            <person name="Verret F."/>
            <person name="Berges J.A."/>
            <person name="Brownlee C."/>
            <person name="Cadoret J.P."/>
            <person name="Chiovitti A."/>
            <person name="Choi C.J."/>
            <person name="Coesel S."/>
            <person name="De Martino A."/>
            <person name="Detter J.C."/>
            <person name="Durkin C."/>
            <person name="Falciatore A."/>
            <person name="Fournet J."/>
            <person name="Haruta M."/>
            <person name="Huysman M.J."/>
            <person name="Jenkins B.D."/>
            <person name="Jiroutova K."/>
            <person name="Jorgensen R.E."/>
            <person name="Joubert Y."/>
            <person name="Kaplan A."/>
            <person name="Kroger N."/>
            <person name="Kroth P.G."/>
            <person name="La Roche J."/>
            <person name="Lindquist E."/>
            <person name="Lommer M."/>
            <person name="Martin-Jezequel V."/>
            <person name="Lopez P.J."/>
            <person name="Lucas S."/>
            <person name="Mangogna M."/>
            <person name="McGinnis K."/>
            <person name="Medlin L.K."/>
            <person name="Montsant A."/>
            <person name="Oudot-Le Secq M.P."/>
            <person name="Napoli C."/>
            <person name="Obornik M."/>
            <person name="Parker M.S."/>
            <person name="Petit J.L."/>
            <person name="Porcel B.M."/>
            <person name="Poulsen N."/>
            <person name="Robison M."/>
            <person name="Rychlewski L."/>
            <person name="Rynearson T.A."/>
            <person name="Schmutz J."/>
            <person name="Shapiro H."/>
            <person name="Siaut M."/>
            <person name="Stanley M."/>
            <person name="Sussman M.R."/>
            <person name="Taylor A.R."/>
            <person name="Vardi A."/>
            <person name="von Dassow P."/>
            <person name="Vyverman W."/>
            <person name="Willis A."/>
            <person name="Wyrwicz L.S."/>
            <person name="Rokhsar D.S."/>
            <person name="Weissenbach J."/>
            <person name="Armbrust E.V."/>
            <person name="Green B.R."/>
            <person name="Van de Peer Y."/>
            <person name="Grigoriev I.V."/>
        </authorList>
    </citation>
    <scope>NUCLEOTIDE SEQUENCE [LARGE SCALE GENOMIC DNA]</scope>
    <source>
        <strain evidence="4 5">CCAP 1055/1</strain>
    </source>
</reference>
<dbReference type="Proteomes" id="UP000000759">
    <property type="component" value="Chromosome 19"/>
</dbReference>
<evidence type="ECO:0000256" key="2">
    <source>
        <dbReference type="SAM" id="Phobius"/>
    </source>
</evidence>
<keyword evidence="2" id="KW-0812">Transmembrane</keyword>
<sequence length="532" mass="60516">MTSSRTMSQLSTEDVNEETQKRSEEDICNIYPVIVLPRIRSGRVTWFAAYQLRMVAILQKHSRNSTPSSRFPRAVWPFLFCVVIGLMLLTTQWWLLLSPVDSSLSEYRAYLSTKEYLRPTSAYLSAVRESPDILYFTSRPPDPIPLFSVESIPILQRHACIAKIREQHDKVYASFERIGMSDRALLVDPAYHSNVGDHMITLGELEMLRKLGYGTLDEPSAKVAQCSFLQAGNYAPPCHHFSTGGALSNIISISNPPLAFWHGGGNWGDMWPDIQIARMKSMEPLLRSNYTIISMPQSLYFQKSSREQEFTSILKKHIELGLGASSTLVDPREGRRQTASRVVLSWREHESYDIAQRLYPFATHILVPDIAFQLGPYSPVASQEDFLKVDLVLLLRDDRESMYATQRNRRAVRDILSDLPNGQRLSFSIVDWTDRSDRFASKDILFTSSAIQLLSMGKVVVCDRLHAAILSYLSGIPFVYLEQRTGKITKTLQVAFELNETCLDGSKAMWSQAYNLSDAVRQGVEFLDRYRL</sequence>
<dbReference type="OrthoDB" id="46445at2759"/>
<keyword evidence="2" id="KW-1133">Transmembrane helix</keyword>
<keyword evidence="2" id="KW-0472">Membrane</keyword>
<dbReference type="GeneID" id="7195098"/>